<comment type="caution">
    <text evidence="7">The sequence shown here is derived from an EMBL/GenBank/DDBJ whole genome shotgun (WGS) entry which is preliminary data.</text>
</comment>
<evidence type="ECO:0000256" key="5">
    <source>
        <dbReference type="SAM" id="MobiDB-lite"/>
    </source>
</evidence>
<keyword evidence="8" id="KW-1185">Reference proteome</keyword>
<evidence type="ECO:0000256" key="1">
    <source>
        <dbReference type="ARBA" id="ARBA00004323"/>
    </source>
</evidence>
<dbReference type="GO" id="GO:0000139">
    <property type="term" value="C:Golgi membrane"/>
    <property type="evidence" value="ECO:0007669"/>
    <property type="project" value="UniProtKB-SubCell"/>
</dbReference>
<dbReference type="InterPro" id="IPR000742">
    <property type="entry name" value="EGF"/>
</dbReference>
<feature type="disulfide bond" evidence="4">
    <location>
        <begin position="79"/>
        <end position="88"/>
    </location>
</feature>
<dbReference type="InterPro" id="IPR004263">
    <property type="entry name" value="Exostosin"/>
</dbReference>
<evidence type="ECO:0000313" key="8">
    <source>
        <dbReference type="Proteomes" id="UP000612055"/>
    </source>
</evidence>
<evidence type="ECO:0000256" key="2">
    <source>
        <dbReference type="ARBA" id="ARBA00010271"/>
    </source>
</evidence>
<feature type="domain" description="EGF-like" evidence="6">
    <location>
        <begin position="52"/>
        <end position="89"/>
    </location>
</feature>
<reference evidence="7" key="1">
    <citation type="journal article" date="2020" name="bioRxiv">
        <title>Comparative genomics of Chlamydomonas.</title>
        <authorList>
            <person name="Craig R.J."/>
            <person name="Hasan A.R."/>
            <person name="Ness R.W."/>
            <person name="Keightley P.D."/>
        </authorList>
    </citation>
    <scope>NUCLEOTIDE SEQUENCE</scope>
    <source>
        <strain evidence="7">CCAP 11/70</strain>
    </source>
</reference>
<comment type="subcellular location">
    <subcellularLocation>
        <location evidence="1">Golgi apparatus membrane</location>
        <topology evidence="1">Single-pass type II membrane protein</topology>
    </subcellularLocation>
</comment>
<keyword evidence="3" id="KW-0333">Golgi apparatus</keyword>
<keyword evidence="4" id="KW-0245">EGF-like domain</keyword>
<dbReference type="PROSITE" id="PS50026">
    <property type="entry name" value="EGF_3"/>
    <property type="match status" value="1"/>
</dbReference>
<evidence type="ECO:0000256" key="4">
    <source>
        <dbReference type="PROSITE-ProRule" id="PRU00076"/>
    </source>
</evidence>
<organism evidence="7 8">
    <name type="scientific">Edaphochlamys debaryana</name>
    <dbReference type="NCBI Taxonomy" id="47281"/>
    <lineage>
        <taxon>Eukaryota</taxon>
        <taxon>Viridiplantae</taxon>
        <taxon>Chlorophyta</taxon>
        <taxon>core chlorophytes</taxon>
        <taxon>Chlorophyceae</taxon>
        <taxon>CS clade</taxon>
        <taxon>Chlamydomonadales</taxon>
        <taxon>Chlamydomonadales incertae sedis</taxon>
        <taxon>Edaphochlamys</taxon>
    </lineage>
</organism>
<comment type="caution">
    <text evidence="4">Lacks conserved residue(s) required for the propagation of feature annotation.</text>
</comment>
<keyword evidence="4" id="KW-1015">Disulfide bond</keyword>
<accession>A0A835Y2B2</accession>
<evidence type="ECO:0000256" key="3">
    <source>
        <dbReference type="ARBA" id="ARBA00023034"/>
    </source>
</evidence>
<dbReference type="AlphaFoldDB" id="A0A835Y2B2"/>
<dbReference type="InterPro" id="IPR040911">
    <property type="entry name" value="Exostosin_GT47"/>
</dbReference>
<dbReference type="PROSITE" id="PS01186">
    <property type="entry name" value="EGF_2"/>
    <property type="match status" value="1"/>
</dbReference>
<dbReference type="PANTHER" id="PTHR11062">
    <property type="entry name" value="EXOSTOSIN HEPARAN SULFATE GLYCOSYLTRANSFERASE -RELATED"/>
    <property type="match status" value="1"/>
</dbReference>
<dbReference type="PROSITE" id="PS00022">
    <property type="entry name" value="EGF_1"/>
    <property type="match status" value="1"/>
</dbReference>
<sequence>MFDEIQTDHLRSSCEGSDGKGCKRKLCSLARGNWCKDYYAQQPIAWKPAPRGDKECQSTKYGMCNGVGVCQYDIGYCFCPAGWTGKDCGTRDLRPCTHRFRRPELEKGNMTPVSHVGPDGLDLDWLEPGWTASRCGGWCDQDLGACFCPPNTTFGVQPAPPGSPPGTPPVKRGRPIADGCKPNADPSRGNAKVEWGHTDPALMFGPDGWCNSPNPRAHCGCPIDGWGGHLCDVPHEAFCYNQCSGRGECITGWCKCHEGWYGYDCSRQRKSAPKPESPPMHESGERPWLASATITPPAAADPPPQSTRRRPLIYVYDTDPVYNTRLIQYRLTKLACVYRTFDPHNSSALNNYVYSLESYFIEQLSVSQHRTYDPEEADFFFVPVQVTCYLWPVLGWADHPWFGQPAAHSRSHQGSRMYLNAKRNVEELYPFWGRRGGADHIFMMLNDEGGCWMPEEVYRNSIILSHWGRMDEIHASGTAWGYDNYTHALDPWPPYNTEPTNQIYKGHPCYTPGKDLIVPSLKPASHFANSPIVGHPPMERDILLYLRGDTGPYRAWWYSRGIRQRIAKLVYKYDWDKKYRIFVGESWQISGGYSEHLARSLFCLVVPGDGWSARAEDAILHGCIPLVIMDGVHAAFESIIEWDAFALRVREEAVNEDLPKFLLSFSREQLERMQRRLATVWHRFAYAQGNLLSSELAQTYAGNAKRRDEAGRAMASFPGAVAEAKAQRQRLSSLGYTSSRGAAADNIATGAAPDGHPYQPLNRFPARSDAWNTIMAWLHSRIPHTRGPATPKA</sequence>
<dbReference type="Pfam" id="PF03016">
    <property type="entry name" value="Exostosin_GT47"/>
    <property type="match status" value="1"/>
</dbReference>
<dbReference type="PANTHER" id="PTHR11062:SF268">
    <property type="entry name" value="FAMILY PROTEIN, PUTATIVE, EXPRESSED-RELATED"/>
    <property type="match status" value="1"/>
</dbReference>
<evidence type="ECO:0000259" key="6">
    <source>
        <dbReference type="PROSITE" id="PS50026"/>
    </source>
</evidence>
<dbReference type="Gene3D" id="2.10.25.10">
    <property type="entry name" value="Laminin"/>
    <property type="match status" value="1"/>
</dbReference>
<dbReference type="EMBL" id="JAEHOE010000054">
    <property type="protein sequence ID" value="KAG2491270.1"/>
    <property type="molecule type" value="Genomic_DNA"/>
</dbReference>
<dbReference type="FunFam" id="2.10.25.10:FF:000026">
    <property type="entry name" value="Teneurin transmembrane protein 2"/>
    <property type="match status" value="1"/>
</dbReference>
<gene>
    <name evidence="7" type="ORF">HYH03_010277</name>
</gene>
<name>A0A835Y2B2_9CHLO</name>
<dbReference type="OrthoDB" id="1924787at2759"/>
<evidence type="ECO:0000313" key="7">
    <source>
        <dbReference type="EMBL" id="KAG2491270.1"/>
    </source>
</evidence>
<proteinExistence type="inferred from homology"/>
<feature type="region of interest" description="Disordered" evidence="5">
    <location>
        <begin position="1"/>
        <end position="21"/>
    </location>
</feature>
<comment type="similarity">
    <text evidence="2">Belongs to the glycosyltransferase 47 family.</text>
</comment>
<dbReference type="GO" id="GO:0016757">
    <property type="term" value="F:glycosyltransferase activity"/>
    <property type="evidence" value="ECO:0007669"/>
    <property type="project" value="InterPro"/>
</dbReference>
<dbReference type="Proteomes" id="UP000612055">
    <property type="component" value="Unassembled WGS sequence"/>
</dbReference>
<protein>
    <recommendedName>
        <fullName evidence="6">EGF-like domain-containing protein</fullName>
    </recommendedName>
</protein>